<reference evidence="3" key="1">
    <citation type="submission" date="2019-05" db="EMBL/GenBank/DDBJ databases">
        <title>Genome sequence and methylation pattern of the halophilic Archaeon Natrinema versiforme BOL5-4.</title>
        <authorList>
            <person name="DasSarma P."/>
            <person name="Anton B.P."/>
            <person name="DasSarma S.L."/>
            <person name="Martinez F.L."/>
            <person name="Guzman D."/>
            <person name="Roberts R.J."/>
            <person name="DasSarma S."/>
        </authorList>
    </citation>
    <scope>NUCLEOTIDE SEQUENCE [LARGE SCALE GENOMIC DNA]</scope>
    <source>
        <strain evidence="3">BOL5-4</strain>
    </source>
</reference>
<feature type="region of interest" description="Disordered" evidence="1">
    <location>
        <begin position="113"/>
        <end position="141"/>
    </location>
</feature>
<accession>A0A4P8WNA0</accession>
<dbReference type="KEGG" id="nvr:FEJ81_16480"/>
<protein>
    <submittedName>
        <fullName evidence="2">Uncharacterized protein</fullName>
    </submittedName>
</protein>
<evidence type="ECO:0000256" key="1">
    <source>
        <dbReference type="SAM" id="MobiDB-lite"/>
    </source>
</evidence>
<gene>
    <name evidence="2" type="ORF">FEJ81_16480</name>
</gene>
<feature type="compositionally biased region" description="Polar residues" evidence="1">
    <location>
        <begin position="126"/>
        <end position="135"/>
    </location>
</feature>
<sequence length="141" mass="15825">MFLCYNVTNQFSLSIYASITHHEAPLFDKLLVKTTLQLTLIPSPVGLHVDRIGFPNMHTSCDSSCAYRGPICCLSRRYSLDGRHVPPILGRNGPFSEPKKRGFRESCVRACESEPTATTHTDETRSNVQPTSTTATRRKPW</sequence>
<proteinExistence type="predicted"/>
<dbReference type="EMBL" id="CP040330">
    <property type="protein sequence ID" value="QCS43863.1"/>
    <property type="molecule type" value="Genomic_DNA"/>
</dbReference>
<dbReference type="AlphaFoldDB" id="A0A4P8WNA0"/>
<dbReference type="Proteomes" id="UP000302218">
    <property type="component" value="Chromosome"/>
</dbReference>
<organism evidence="2 3">
    <name type="scientific">Natrinema versiforme</name>
    <dbReference type="NCBI Taxonomy" id="88724"/>
    <lineage>
        <taxon>Archaea</taxon>
        <taxon>Methanobacteriati</taxon>
        <taxon>Methanobacteriota</taxon>
        <taxon>Stenosarchaea group</taxon>
        <taxon>Halobacteria</taxon>
        <taxon>Halobacteriales</taxon>
        <taxon>Natrialbaceae</taxon>
        <taxon>Natrinema</taxon>
    </lineage>
</organism>
<name>A0A4P8WNA0_9EURY</name>
<evidence type="ECO:0000313" key="2">
    <source>
        <dbReference type="EMBL" id="QCS43863.1"/>
    </source>
</evidence>
<evidence type="ECO:0000313" key="3">
    <source>
        <dbReference type="Proteomes" id="UP000302218"/>
    </source>
</evidence>